<evidence type="ECO:0000313" key="2">
    <source>
        <dbReference type="EMBL" id="KAE9260827.1"/>
    </source>
</evidence>
<evidence type="ECO:0000313" key="3">
    <source>
        <dbReference type="Proteomes" id="UP000486351"/>
    </source>
</evidence>
<gene>
    <name evidence="2" type="ORF">PF008_g33009</name>
</gene>
<feature type="signal peptide" evidence="1">
    <location>
        <begin position="1"/>
        <end position="15"/>
    </location>
</feature>
<name>A0A6G0PY89_9STRA</name>
<organism evidence="2 3">
    <name type="scientific">Phytophthora fragariae</name>
    <dbReference type="NCBI Taxonomy" id="53985"/>
    <lineage>
        <taxon>Eukaryota</taxon>
        <taxon>Sar</taxon>
        <taxon>Stramenopiles</taxon>
        <taxon>Oomycota</taxon>
        <taxon>Peronosporomycetes</taxon>
        <taxon>Peronosporales</taxon>
        <taxon>Peronosporaceae</taxon>
        <taxon>Phytophthora</taxon>
    </lineage>
</organism>
<comment type="caution">
    <text evidence="2">The sequence shown here is derived from an EMBL/GenBank/DDBJ whole genome shotgun (WGS) entry which is preliminary data.</text>
</comment>
<reference evidence="2 3" key="1">
    <citation type="submission" date="2018-09" db="EMBL/GenBank/DDBJ databases">
        <title>Genomic investigation of the strawberry pathogen Phytophthora fragariae indicates pathogenicity is determined by transcriptional variation in three key races.</title>
        <authorList>
            <person name="Adams T.M."/>
            <person name="Armitage A.D."/>
            <person name="Sobczyk M.K."/>
            <person name="Bates H.J."/>
            <person name="Dunwell J.M."/>
            <person name="Nellist C.F."/>
            <person name="Harrison R.J."/>
        </authorList>
    </citation>
    <scope>NUCLEOTIDE SEQUENCE [LARGE SCALE GENOMIC DNA]</scope>
    <source>
        <strain evidence="2 3">NOV-77</strain>
    </source>
</reference>
<feature type="chain" id="PRO_5026270749" description="Secreted protein" evidence="1">
    <location>
        <begin position="16"/>
        <end position="73"/>
    </location>
</feature>
<protein>
    <recommendedName>
        <fullName evidence="4">Secreted protein</fullName>
    </recommendedName>
</protein>
<proteinExistence type="predicted"/>
<dbReference type="EMBL" id="QXFY01010779">
    <property type="protein sequence ID" value="KAE9260827.1"/>
    <property type="molecule type" value="Genomic_DNA"/>
</dbReference>
<dbReference type="AlphaFoldDB" id="A0A6G0PY89"/>
<evidence type="ECO:0000256" key="1">
    <source>
        <dbReference type="SAM" id="SignalP"/>
    </source>
</evidence>
<dbReference type="Proteomes" id="UP000486351">
    <property type="component" value="Unassembled WGS sequence"/>
</dbReference>
<evidence type="ECO:0008006" key="4">
    <source>
        <dbReference type="Google" id="ProtNLM"/>
    </source>
</evidence>
<sequence>MRSAYSTWWATVAGASTFTALQTNCGAHTGAINARAVDTRTPTPKLATTGMPTTAYQGLGHLFKHALDLTGPR</sequence>
<accession>A0A6G0PY89</accession>
<keyword evidence="1" id="KW-0732">Signal</keyword>